<dbReference type="Pfam" id="PF01380">
    <property type="entry name" value="SIS"/>
    <property type="match status" value="1"/>
</dbReference>
<dbReference type="InterPro" id="IPR009057">
    <property type="entry name" value="Homeodomain-like_sf"/>
</dbReference>
<keyword evidence="8" id="KW-1185">Reference proteome</keyword>
<organism evidence="7 8">
    <name type="scientific">Roseibium suaedae</name>
    <dbReference type="NCBI Taxonomy" id="735517"/>
    <lineage>
        <taxon>Bacteria</taxon>
        <taxon>Pseudomonadati</taxon>
        <taxon>Pseudomonadota</taxon>
        <taxon>Alphaproteobacteria</taxon>
        <taxon>Hyphomicrobiales</taxon>
        <taxon>Stappiaceae</taxon>
        <taxon>Roseibium</taxon>
    </lineage>
</organism>
<dbReference type="InterPro" id="IPR047640">
    <property type="entry name" value="RpiR-like"/>
</dbReference>
<evidence type="ECO:0000259" key="6">
    <source>
        <dbReference type="PROSITE" id="PS51464"/>
    </source>
</evidence>
<dbReference type="InterPro" id="IPR000281">
    <property type="entry name" value="HTH_RpiR"/>
</dbReference>
<dbReference type="PROSITE" id="PS51464">
    <property type="entry name" value="SIS"/>
    <property type="match status" value="1"/>
</dbReference>
<dbReference type="PROSITE" id="PS51071">
    <property type="entry name" value="HTH_RPIR"/>
    <property type="match status" value="1"/>
</dbReference>
<dbReference type="InterPro" id="IPR035472">
    <property type="entry name" value="RpiR-like_SIS"/>
</dbReference>
<dbReference type="GO" id="GO:0097367">
    <property type="term" value="F:carbohydrate derivative binding"/>
    <property type="evidence" value="ECO:0007669"/>
    <property type="project" value="InterPro"/>
</dbReference>
<dbReference type="GO" id="GO:1901135">
    <property type="term" value="P:carbohydrate derivative metabolic process"/>
    <property type="evidence" value="ECO:0007669"/>
    <property type="project" value="InterPro"/>
</dbReference>
<name>A0A1M7NNS4_9HYPH</name>
<dbReference type="STRING" id="735517.SAMN05444272_3866"/>
<feature type="region of interest" description="Disordered" evidence="4">
    <location>
        <begin position="1"/>
        <end position="21"/>
    </location>
</feature>
<dbReference type="InterPro" id="IPR046348">
    <property type="entry name" value="SIS_dom_sf"/>
</dbReference>
<dbReference type="RefSeq" id="WP_328586309.1">
    <property type="nucleotide sequence ID" value="NZ_FRBW01000005.1"/>
</dbReference>
<reference evidence="7 8" key="1">
    <citation type="submission" date="2016-11" db="EMBL/GenBank/DDBJ databases">
        <authorList>
            <person name="Jaros S."/>
            <person name="Januszkiewicz K."/>
            <person name="Wedrychowicz H."/>
        </authorList>
    </citation>
    <scope>NUCLEOTIDE SEQUENCE [LARGE SCALE GENOMIC DNA]</scope>
    <source>
        <strain evidence="7 8">DSM 22153</strain>
    </source>
</reference>
<dbReference type="GO" id="GO:0003700">
    <property type="term" value="F:DNA-binding transcription factor activity"/>
    <property type="evidence" value="ECO:0007669"/>
    <property type="project" value="InterPro"/>
</dbReference>
<evidence type="ECO:0000313" key="8">
    <source>
        <dbReference type="Proteomes" id="UP000186002"/>
    </source>
</evidence>
<dbReference type="PANTHER" id="PTHR30514">
    <property type="entry name" value="GLUCOKINASE"/>
    <property type="match status" value="1"/>
</dbReference>
<keyword evidence="2" id="KW-0238">DNA-binding</keyword>
<keyword evidence="1" id="KW-0805">Transcription regulation</keyword>
<dbReference type="SUPFAM" id="SSF46689">
    <property type="entry name" value="Homeodomain-like"/>
    <property type="match status" value="1"/>
</dbReference>
<dbReference type="Gene3D" id="1.10.10.10">
    <property type="entry name" value="Winged helix-like DNA-binding domain superfamily/Winged helix DNA-binding domain"/>
    <property type="match status" value="1"/>
</dbReference>
<dbReference type="Proteomes" id="UP000186002">
    <property type="component" value="Unassembled WGS sequence"/>
</dbReference>
<sequence>MSGNMRDTDREGETAGEDAPLALSDLISRHSSRLTDADTRLLDVLIQDPIRAALENGKDVSSRAGVHPASAVRLARRLGFKGYPEFRSFLQSSLTEGGNDFESPAARMAARLVKAEGDGLLASVLDSEIAALQQARNSVSDADIRAFSETLCGSRRIFVFGRGHFASLCSLIALRLGRSGYDAVDLGSQIHLLPELLTGLTQDDVVWMLAFRKAPPLLEEVRDVAARAGARTLAITDVGGTRIDPAPDHQILVSRGEPGESQSLVVPMTIANAIILDLASIDNGKSINALNQFRSFRASSRLTGG</sequence>
<proteinExistence type="predicted"/>
<dbReference type="Gene3D" id="3.40.50.10490">
    <property type="entry name" value="Glucose-6-phosphate isomerase like protein, domain 1"/>
    <property type="match status" value="1"/>
</dbReference>
<dbReference type="PANTHER" id="PTHR30514:SF18">
    <property type="entry name" value="RPIR-FAMILY TRANSCRIPTIONAL REGULATOR"/>
    <property type="match status" value="1"/>
</dbReference>
<dbReference type="AlphaFoldDB" id="A0A1M7NNS4"/>
<feature type="domain" description="HTH rpiR-type" evidence="5">
    <location>
        <begin position="21"/>
        <end position="97"/>
    </location>
</feature>
<evidence type="ECO:0000256" key="1">
    <source>
        <dbReference type="ARBA" id="ARBA00023015"/>
    </source>
</evidence>
<dbReference type="InterPro" id="IPR001347">
    <property type="entry name" value="SIS_dom"/>
</dbReference>
<evidence type="ECO:0000256" key="3">
    <source>
        <dbReference type="ARBA" id="ARBA00023163"/>
    </source>
</evidence>
<feature type="domain" description="SIS" evidence="6">
    <location>
        <begin position="147"/>
        <end position="289"/>
    </location>
</feature>
<keyword evidence="3" id="KW-0804">Transcription</keyword>
<feature type="compositionally biased region" description="Basic and acidic residues" evidence="4">
    <location>
        <begin position="1"/>
        <end position="13"/>
    </location>
</feature>
<dbReference type="Pfam" id="PF01418">
    <property type="entry name" value="HTH_6"/>
    <property type="match status" value="1"/>
</dbReference>
<dbReference type="CDD" id="cd05013">
    <property type="entry name" value="SIS_RpiR"/>
    <property type="match status" value="1"/>
</dbReference>
<dbReference type="GO" id="GO:0003677">
    <property type="term" value="F:DNA binding"/>
    <property type="evidence" value="ECO:0007669"/>
    <property type="project" value="UniProtKB-KW"/>
</dbReference>
<dbReference type="SUPFAM" id="SSF53697">
    <property type="entry name" value="SIS domain"/>
    <property type="match status" value="1"/>
</dbReference>
<protein>
    <submittedName>
        <fullName evidence="7">Transcriptional regulator, RpiR family</fullName>
    </submittedName>
</protein>
<evidence type="ECO:0000256" key="4">
    <source>
        <dbReference type="SAM" id="MobiDB-lite"/>
    </source>
</evidence>
<dbReference type="InterPro" id="IPR036388">
    <property type="entry name" value="WH-like_DNA-bd_sf"/>
</dbReference>
<evidence type="ECO:0000256" key="2">
    <source>
        <dbReference type="ARBA" id="ARBA00023125"/>
    </source>
</evidence>
<accession>A0A1M7NNS4</accession>
<evidence type="ECO:0000259" key="5">
    <source>
        <dbReference type="PROSITE" id="PS51071"/>
    </source>
</evidence>
<gene>
    <name evidence="7" type="ORF">SAMN05444272_3866</name>
</gene>
<dbReference type="EMBL" id="FRBW01000005">
    <property type="protein sequence ID" value="SHN05454.1"/>
    <property type="molecule type" value="Genomic_DNA"/>
</dbReference>
<evidence type="ECO:0000313" key="7">
    <source>
        <dbReference type="EMBL" id="SHN05454.1"/>
    </source>
</evidence>